<dbReference type="PANTHER" id="PTHR30026">
    <property type="entry name" value="OUTER MEMBRANE PROTEIN TOLC"/>
    <property type="match status" value="1"/>
</dbReference>
<dbReference type="Pfam" id="PF02321">
    <property type="entry name" value="OEP"/>
    <property type="match status" value="2"/>
</dbReference>
<feature type="chain" id="PRO_5020718421" evidence="8">
    <location>
        <begin position="21"/>
        <end position="429"/>
    </location>
</feature>
<proteinExistence type="inferred from homology"/>
<dbReference type="GO" id="GO:0015562">
    <property type="term" value="F:efflux transmembrane transporter activity"/>
    <property type="evidence" value="ECO:0007669"/>
    <property type="project" value="InterPro"/>
</dbReference>
<evidence type="ECO:0000256" key="1">
    <source>
        <dbReference type="ARBA" id="ARBA00004442"/>
    </source>
</evidence>
<gene>
    <name evidence="9" type="ORF">EZ449_15625</name>
</gene>
<comment type="subcellular location">
    <subcellularLocation>
        <location evidence="1">Cell outer membrane</location>
    </subcellularLocation>
</comment>
<dbReference type="EMBL" id="SJSN01000012">
    <property type="protein sequence ID" value="TCD05888.1"/>
    <property type="molecule type" value="Genomic_DNA"/>
</dbReference>
<dbReference type="AlphaFoldDB" id="A0A4R0NYZ8"/>
<sequence>MKKIFVVIMLSMLSSPLLMAQEAKADLKTLINRSFTYFPKFKELSQAVESDQLRIELAKSAGLPSVSASGSYRYAAPVSEISLPGGNGIQIVPKNNYATSIDAQYTLLDFGVVKAGVDRAKAALQYSKDNIEVNRNQVAYEVAGIYYQIAYLKKAIAIQDSVINFLQVNKKDTEIKFKNGDALRYDVLTILSSIHKEENSKIDLLNALDKQYALMEYSSGLKTDIANIEVGFPLENASDLYSALAKAQAENPEFKLLNDRVAQLQADLALSKTGGKPTISLSAGNGFRNGFAPDIMQFRYNYAAGLSVRIPIYDGGKARKQVRLSQSELKTTQFSAESLNNSFRRDIDRALIDVKSNTSSLANSGQQIAEAKEAQKLAQSRFRNGIGTNLELTEASSNVQRAELADLQFRYKLCVAQLTLAKLTGLKYW</sequence>
<evidence type="ECO:0000256" key="2">
    <source>
        <dbReference type="ARBA" id="ARBA00007613"/>
    </source>
</evidence>
<keyword evidence="10" id="KW-1185">Reference proteome</keyword>
<evidence type="ECO:0000256" key="8">
    <source>
        <dbReference type="SAM" id="SignalP"/>
    </source>
</evidence>
<evidence type="ECO:0000256" key="7">
    <source>
        <dbReference type="ARBA" id="ARBA00023237"/>
    </source>
</evidence>
<accession>A0A4R0NYZ8</accession>
<organism evidence="9 10">
    <name type="scientific">Pedobacter frigidisoli</name>
    <dbReference type="NCBI Taxonomy" id="2530455"/>
    <lineage>
        <taxon>Bacteria</taxon>
        <taxon>Pseudomonadati</taxon>
        <taxon>Bacteroidota</taxon>
        <taxon>Sphingobacteriia</taxon>
        <taxon>Sphingobacteriales</taxon>
        <taxon>Sphingobacteriaceae</taxon>
        <taxon>Pedobacter</taxon>
    </lineage>
</organism>
<dbReference type="SUPFAM" id="SSF56954">
    <property type="entry name" value="Outer membrane efflux proteins (OEP)"/>
    <property type="match status" value="1"/>
</dbReference>
<protein>
    <submittedName>
        <fullName evidence="9">TolC family protein</fullName>
    </submittedName>
</protein>
<comment type="similarity">
    <text evidence="2">Belongs to the outer membrane factor (OMF) (TC 1.B.17) family.</text>
</comment>
<keyword evidence="5" id="KW-0812">Transmembrane</keyword>
<keyword evidence="4" id="KW-1134">Transmembrane beta strand</keyword>
<reference evidence="9 10" key="1">
    <citation type="submission" date="2019-02" db="EMBL/GenBank/DDBJ databases">
        <title>Pedobacter sp. RP-3-11 sp. nov., isolated from Arctic soil.</title>
        <authorList>
            <person name="Dahal R.H."/>
        </authorList>
    </citation>
    <scope>NUCLEOTIDE SEQUENCE [LARGE SCALE GENOMIC DNA]</scope>
    <source>
        <strain evidence="9 10">RP-3-11</strain>
    </source>
</reference>
<dbReference type="RefSeq" id="WP_131560499.1">
    <property type="nucleotide sequence ID" value="NZ_SJSN01000012.1"/>
</dbReference>
<dbReference type="Proteomes" id="UP000291485">
    <property type="component" value="Unassembled WGS sequence"/>
</dbReference>
<dbReference type="GO" id="GO:0009279">
    <property type="term" value="C:cell outer membrane"/>
    <property type="evidence" value="ECO:0007669"/>
    <property type="project" value="UniProtKB-SubCell"/>
</dbReference>
<dbReference type="GO" id="GO:1990281">
    <property type="term" value="C:efflux pump complex"/>
    <property type="evidence" value="ECO:0007669"/>
    <property type="project" value="TreeGrafter"/>
</dbReference>
<evidence type="ECO:0000256" key="4">
    <source>
        <dbReference type="ARBA" id="ARBA00022452"/>
    </source>
</evidence>
<feature type="signal peptide" evidence="8">
    <location>
        <begin position="1"/>
        <end position="20"/>
    </location>
</feature>
<evidence type="ECO:0000313" key="9">
    <source>
        <dbReference type="EMBL" id="TCD05888.1"/>
    </source>
</evidence>
<evidence type="ECO:0000313" key="10">
    <source>
        <dbReference type="Proteomes" id="UP000291485"/>
    </source>
</evidence>
<dbReference type="Gene3D" id="1.20.1600.10">
    <property type="entry name" value="Outer membrane efflux proteins (OEP)"/>
    <property type="match status" value="1"/>
</dbReference>
<dbReference type="GO" id="GO:0015288">
    <property type="term" value="F:porin activity"/>
    <property type="evidence" value="ECO:0007669"/>
    <property type="project" value="TreeGrafter"/>
</dbReference>
<keyword evidence="7" id="KW-0998">Cell outer membrane</keyword>
<evidence type="ECO:0000256" key="3">
    <source>
        <dbReference type="ARBA" id="ARBA00022448"/>
    </source>
</evidence>
<dbReference type="PANTHER" id="PTHR30026:SF20">
    <property type="entry name" value="OUTER MEMBRANE PROTEIN TOLC"/>
    <property type="match status" value="1"/>
</dbReference>
<evidence type="ECO:0000256" key="6">
    <source>
        <dbReference type="ARBA" id="ARBA00023136"/>
    </source>
</evidence>
<keyword evidence="8" id="KW-0732">Signal</keyword>
<evidence type="ECO:0000256" key="5">
    <source>
        <dbReference type="ARBA" id="ARBA00022692"/>
    </source>
</evidence>
<dbReference type="InterPro" id="IPR051906">
    <property type="entry name" value="TolC-like"/>
</dbReference>
<keyword evidence="6" id="KW-0472">Membrane</keyword>
<comment type="caution">
    <text evidence="9">The sequence shown here is derived from an EMBL/GenBank/DDBJ whole genome shotgun (WGS) entry which is preliminary data.</text>
</comment>
<name>A0A4R0NYZ8_9SPHI</name>
<keyword evidence="3" id="KW-0813">Transport</keyword>
<dbReference type="OrthoDB" id="1674528at2"/>
<dbReference type="InterPro" id="IPR003423">
    <property type="entry name" value="OMP_efflux"/>
</dbReference>